<dbReference type="AlphaFoldDB" id="A0A2P8IIJ8"/>
<accession>A0A2P8IIJ8</accession>
<dbReference type="PRINTS" id="PR00420">
    <property type="entry name" value="RNGMNOXGNASE"/>
</dbReference>
<dbReference type="InterPro" id="IPR036188">
    <property type="entry name" value="FAD/NAD-bd_sf"/>
</dbReference>
<dbReference type="InterPro" id="IPR002938">
    <property type="entry name" value="FAD-bd"/>
</dbReference>
<dbReference type="NCBIfam" id="NF004833">
    <property type="entry name" value="PRK06185.1-1"/>
    <property type="match status" value="1"/>
</dbReference>
<comment type="caution">
    <text evidence="3">The sequence shown here is derived from an EMBL/GenBank/DDBJ whole genome shotgun (WGS) entry which is preliminary data.</text>
</comment>
<keyword evidence="4" id="KW-1185">Reference proteome</keyword>
<dbReference type="EMBL" id="PYAX01000001">
    <property type="protein sequence ID" value="PSL58286.1"/>
    <property type="molecule type" value="Genomic_DNA"/>
</dbReference>
<dbReference type="GO" id="GO:0071949">
    <property type="term" value="F:FAD binding"/>
    <property type="evidence" value="ECO:0007669"/>
    <property type="project" value="InterPro"/>
</dbReference>
<evidence type="ECO:0000313" key="4">
    <source>
        <dbReference type="Proteomes" id="UP000241118"/>
    </source>
</evidence>
<evidence type="ECO:0000259" key="2">
    <source>
        <dbReference type="Pfam" id="PF01494"/>
    </source>
</evidence>
<sequence>MERTGVVVVGGGPAGMVAGLLLARAGVEVTVLEKHGDFLRDFRGDTVHASTLSLLDELGLGPSFAEVPHQLVDKVQVLLDSGPQTMGDLTRLPGPHKHIAFVPQWDFLDLLADAGKREPTFTLRMNTEFTGLIRNGDKVTGVRYHTAGGETGELAADLVIAADGRRSLVREQLGLPVHEFGAPMDVWWFRLPRDPAELSGATGRFTQGQAMVLIPRGDYFQCAYLIRKGTDELLRAEGIAAFRQRVVKLVPWLAERMETVESLDDVKLLDVKLDRLRRWHADGALCIGDAAHAMSPIGGVGINLAVQDAVAAATLVAAPLRRGRLSPEVLAKVRRRRWLPTAVTQAIQRRIQDSFLKPTLTGTSSTAPGRPPLPVRLMARFPRLQGVPAYLVAIGLRPEHAPGFARRAPERIERS</sequence>
<dbReference type="SUPFAM" id="SSF51905">
    <property type="entry name" value="FAD/NAD(P)-binding domain"/>
    <property type="match status" value="1"/>
</dbReference>
<dbReference type="PANTHER" id="PTHR43476:SF5">
    <property type="entry name" value="FAD-DEPENDENT MONOOXYGENASE"/>
    <property type="match status" value="1"/>
</dbReference>
<dbReference type="Gene3D" id="3.50.50.60">
    <property type="entry name" value="FAD/NAD(P)-binding domain"/>
    <property type="match status" value="1"/>
</dbReference>
<keyword evidence="1" id="KW-0560">Oxidoreductase</keyword>
<dbReference type="PANTHER" id="PTHR43476">
    <property type="entry name" value="3-(3-HYDROXY-PHENYL)PROPIONATE/3-HYDROXYCINNAMIC ACID HYDROXYLASE"/>
    <property type="match status" value="1"/>
</dbReference>
<dbReference type="InterPro" id="IPR050631">
    <property type="entry name" value="PheA/TfdB_FAD_monoxygenase"/>
</dbReference>
<dbReference type="Pfam" id="PF01494">
    <property type="entry name" value="FAD_binding_3"/>
    <property type="match status" value="1"/>
</dbReference>
<dbReference type="OrthoDB" id="9791689at2"/>
<feature type="domain" description="FAD-binding" evidence="2">
    <location>
        <begin position="4"/>
        <end position="332"/>
    </location>
</feature>
<evidence type="ECO:0000256" key="1">
    <source>
        <dbReference type="ARBA" id="ARBA00023002"/>
    </source>
</evidence>
<dbReference type="RefSeq" id="WP_106613612.1">
    <property type="nucleotide sequence ID" value="NZ_PYAX01000001.1"/>
</dbReference>
<organism evidence="3 4">
    <name type="scientific">Saccharothrix carnea</name>
    <dbReference type="NCBI Taxonomy" id="1280637"/>
    <lineage>
        <taxon>Bacteria</taxon>
        <taxon>Bacillati</taxon>
        <taxon>Actinomycetota</taxon>
        <taxon>Actinomycetes</taxon>
        <taxon>Pseudonocardiales</taxon>
        <taxon>Pseudonocardiaceae</taxon>
        <taxon>Saccharothrix</taxon>
    </lineage>
</organism>
<name>A0A2P8IIJ8_SACCR</name>
<dbReference type="NCBIfam" id="NF004834">
    <property type="entry name" value="PRK06185.1-3"/>
    <property type="match status" value="1"/>
</dbReference>
<protein>
    <submittedName>
        <fullName evidence="3">2-polyprenyl-6-methoxyphenol hydroxylase-like FAD-dependent oxidoreductase</fullName>
    </submittedName>
</protein>
<gene>
    <name evidence="3" type="ORF">B0I31_101504</name>
</gene>
<reference evidence="3 4" key="1">
    <citation type="submission" date="2018-03" db="EMBL/GenBank/DDBJ databases">
        <title>Genomic Encyclopedia of Type Strains, Phase III (KMG-III): the genomes of soil and plant-associated and newly described type strains.</title>
        <authorList>
            <person name="Whitman W."/>
        </authorList>
    </citation>
    <scope>NUCLEOTIDE SEQUENCE [LARGE SCALE GENOMIC DNA]</scope>
    <source>
        <strain evidence="3 4">CGMCC 4.7097</strain>
    </source>
</reference>
<dbReference type="GO" id="GO:0016491">
    <property type="term" value="F:oxidoreductase activity"/>
    <property type="evidence" value="ECO:0007669"/>
    <property type="project" value="UniProtKB-KW"/>
</dbReference>
<proteinExistence type="predicted"/>
<dbReference type="Proteomes" id="UP000241118">
    <property type="component" value="Unassembled WGS sequence"/>
</dbReference>
<evidence type="ECO:0000313" key="3">
    <source>
        <dbReference type="EMBL" id="PSL58286.1"/>
    </source>
</evidence>